<dbReference type="AlphaFoldDB" id="A0A1S9DSA3"/>
<proteinExistence type="predicted"/>
<comment type="caution">
    <text evidence="2">The sequence shown here is derived from an EMBL/GenBank/DDBJ whole genome shotgun (WGS) entry which is preliminary data.</text>
</comment>
<evidence type="ECO:0000313" key="2">
    <source>
        <dbReference type="EMBL" id="OOO11969.1"/>
    </source>
</evidence>
<protein>
    <submittedName>
        <fullName evidence="2">Uncharacterized protein</fullName>
    </submittedName>
</protein>
<dbReference type="eggNOG" id="ENOG502SB7A">
    <property type="taxonomic scope" value="Eukaryota"/>
</dbReference>
<accession>A0A1S9DSA3</accession>
<dbReference type="EMBL" id="MKZY01000003">
    <property type="protein sequence ID" value="OOO11969.1"/>
    <property type="molecule type" value="Genomic_DNA"/>
</dbReference>
<dbReference type="Proteomes" id="UP000190312">
    <property type="component" value="Unassembled WGS sequence"/>
</dbReference>
<gene>
    <name evidence="2" type="ORF">OAory_01084390</name>
</gene>
<reference evidence="2 3" key="1">
    <citation type="submission" date="2016-10" db="EMBL/GenBank/DDBJ databases">
        <title>Genome sequencing of Aspergillus oryzae BCC7051.</title>
        <authorList>
            <person name="Thammarongtham C."/>
            <person name="Vorapreeda T."/>
            <person name="Nookaew I."/>
            <person name="Srisuk T."/>
            <person name="Land M."/>
            <person name="Jeennor S."/>
            <person name="Laoteng K."/>
        </authorList>
    </citation>
    <scope>NUCLEOTIDE SEQUENCE [LARGE SCALE GENOMIC DNA]</scope>
    <source>
        <strain evidence="2 3">BCC7051</strain>
    </source>
</reference>
<dbReference type="OrthoDB" id="426718at2759"/>
<dbReference type="Pfam" id="PF11913">
    <property type="entry name" value="DUF3431"/>
    <property type="match status" value="1"/>
</dbReference>
<dbReference type="InterPro" id="IPR021838">
    <property type="entry name" value="DUF3431"/>
</dbReference>
<evidence type="ECO:0000313" key="3">
    <source>
        <dbReference type="Proteomes" id="UP000190312"/>
    </source>
</evidence>
<feature type="signal peptide" evidence="1">
    <location>
        <begin position="1"/>
        <end position="26"/>
    </location>
</feature>
<feature type="chain" id="PRO_5013272728" evidence="1">
    <location>
        <begin position="27"/>
        <end position="429"/>
    </location>
</feature>
<sequence>MRLSIRVGTAALLILAIFLIKRHIDTVQDDSRVPLSSFWRFGGSSAGSDSGNQGAPVDKTAMESDVISPQNYETTPIIVPNDRALVMAKLASEDTSWVANDLNEWRNVIYTVDDLSATRHTPINKGRESLAYLQYIIEHYHDLPSLIVFIHSHKDGWPAAWHTDNMEYSNVVAIRNLQADFVQQNGYANLRCQETPGCPEELRPLRNPPRPGQTTEAAYAQAWKELFNNTEVPEVIGAPCCSQFAVSRDQVLKRSFEEYMQYYNWVLTNDLPDDVTSRVMEYSWHIIFGKDPVYCPDSLQCYADVYGNPYFCIPRGNIHLEELPYTGDGAPHQLFNFLNHPSHSLFKLQPSLSNRFTDEAEALGDSFERGMKSLFDTIHQRSPLSLFHLSPSDVPQERLQPFVDCSYMASDLLLGFLTHSVYLILDFLV</sequence>
<keyword evidence="1" id="KW-0732">Signal</keyword>
<organism evidence="2 3">
    <name type="scientific">Aspergillus oryzae</name>
    <name type="common">Yellow koji mold</name>
    <dbReference type="NCBI Taxonomy" id="5062"/>
    <lineage>
        <taxon>Eukaryota</taxon>
        <taxon>Fungi</taxon>
        <taxon>Dikarya</taxon>
        <taxon>Ascomycota</taxon>
        <taxon>Pezizomycotina</taxon>
        <taxon>Eurotiomycetes</taxon>
        <taxon>Eurotiomycetidae</taxon>
        <taxon>Eurotiales</taxon>
        <taxon>Aspergillaceae</taxon>
        <taxon>Aspergillus</taxon>
        <taxon>Aspergillus subgen. Circumdati</taxon>
    </lineage>
</organism>
<dbReference type="PANTHER" id="PTHR37490:SF2">
    <property type="match status" value="1"/>
</dbReference>
<dbReference type="VEuPathDB" id="FungiDB:AO090102000258"/>
<dbReference type="PANTHER" id="PTHR37490">
    <property type="entry name" value="EXPRESSED PROTEIN"/>
    <property type="match status" value="1"/>
</dbReference>
<name>A0A1S9DSA3_ASPOZ</name>
<evidence type="ECO:0000256" key="1">
    <source>
        <dbReference type="SAM" id="SignalP"/>
    </source>
</evidence>